<dbReference type="Pfam" id="PF07715">
    <property type="entry name" value="Plug"/>
    <property type="match status" value="1"/>
</dbReference>
<evidence type="ECO:0000256" key="13">
    <source>
        <dbReference type="SAM" id="SignalP"/>
    </source>
</evidence>
<evidence type="ECO:0000259" key="14">
    <source>
        <dbReference type="Pfam" id="PF00593"/>
    </source>
</evidence>
<dbReference type="PANTHER" id="PTHR32552">
    <property type="entry name" value="FERRICHROME IRON RECEPTOR-RELATED"/>
    <property type="match status" value="1"/>
</dbReference>
<keyword evidence="13" id="KW-0732">Signal</keyword>
<evidence type="ECO:0000259" key="15">
    <source>
        <dbReference type="Pfam" id="PF07715"/>
    </source>
</evidence>
<dbReference type="InterPro" id="IPR012910">
    <property type="entry name" value="Plug_dom"/>
</dbReference>
<dbReference type="InterPro" id="IPR036942">
    <property type="entry name" value="Beta-barrel_TonB_sf"/>
</dbReference>
<dbReference type="Proteomes" id="UP000539350">
    <property type="component" value="Unassembled WGS sequence"/>
</dbReference>
<keyword evidence="3 11" id="KW-1134">Transmembrane beta strand</keyword>
<comment type="subcellular location">
    <subcellularLocation>
        <location evidence="1 11">Cell outer membrane</location>
        <topology evidence="1 11">Multi-pass membrane protein</topology>
    </subcellularLocation>
</comment>
<dbReference type="AlphaFoldDB" id="A0A7W2TU82"/>
<evidence type="ECO:0000313" key="16">
    <source>
        <dbReference type="EMBL" id="MBA6411973.1"/>
    </source>
</evidence>
<keyword evidence="7" id="KW-0406">Ion transport</keyword>
<keyword evidence="8 12" id="KW-0798">TonB box</keyword>
<evidence type="ECO:0000256" key="8">
    <source>
        <dbReference type="ARBA" id="ARBA00023077"/>
    </source>
</evidence>
<dbReference type="PANTHER" id="PTHR32552:SF81">
    <property type="entry name" value="TONB-DEPENDENT OUTER MEMBRANE RECEPTOR"/>
    <property type="match status" value="1"/>
</dbReference>
<evidence type="ECO:0000256" key="11">
    <source>
        <dbReference type="PROSITE-ProRule" id="PRU01360"/>
    </source>
</evidence>
<evidence type="ECO:0000256" key="12">
    <source>
        <dbReference type="RuleBase" id="RU003357"/>
    </source>
</evidence>
<dbReference type="EMBL" id="JACFXU010000013">
    <property type="protein sequence ID" value="MBA6411973.1"/>
    <property type="molecule type" value="Genomic_DNA"/>
</dbReference>
<dbReference type="SUPFAM" id="SSF56935">
    <property type="entry name" value="Porins"/>
    <property type="match status" value="1"/>
</dbReference>
<keyword evidence="16" id="KW-0675">Receptor</keyword>
<accession>A0A7W2TU82</accession>
<dbReference type="GO" id="GO:0006826">
    <property type="term" value="P:iron ion transport"/>
    <property type="evidence" value="ECO:0007669"/>
    <property type="project" value="UniProtKB-KW"/>
</dbReference>
<feature type="domain" description="TonB-dependent receptor-like beta-barrel" evidence="14">
    <location>
        <begin position="343"/>
        <end position="806"/>
    </location>
</feature>
<dbReference type="InterPro" id="IPR039426">
    <property type="entry name" value="TonB-dep_rcpt-like"/>
</dbReference>
<evidence type="ECO:0000256" key="2">
    <source>
        <dbReference type="ARBA" id="ARBA00022448"/>
    </source>
</evidence>
<evidence type="ECO:0000256" key="10">
    <source>
        <dbReference type="ARBA" id="ARBA00023237"/>
    </source>
</evidence>
<feature type="domain" description="TonB-dependent receptor plug" evidence="15">
    <location>
        <begin position="48"/>
        <end position="157"/>
    </location>
</feature>
<gene>
    <name evidence="16" type="ORF">H2508_02475</name>
</gene>
<evidence type="ECO:0000256" key="4">
    <source>
        <dbReference type="ARBA" id="ARBA00022496"/>
    </source>
</evidence>
<dbReference type="Pfam" id="PF00593">
    <property type="entry name" value="TonB_dep_Rec_b-barrel"/>
    <property type="match status" value="1"/>
</dbReference>
<dbReference type="RefSeq" id="WP_182168809.1">
    <property type="nucleotide sequence ID" value="NZ_JACFXU010000013.1"/>
</dbReference>
<evidence type="ECO:0000256" key="6">
    <source>
        <dbReference type="ARBA" id="ARBA00023004"/>
    </source>
</evidence>
<dbReference type="GO" id="GO:0009279">
    <property type="term" value="C:cell outer membrane"/>
    <property type="evidence" value="ECO:0007669"/>
    <property type="project" value="UniProtKB-SubCell"/>
</dbReference>
<keyword evidence="4" id="KW-0410">Iron transport</keyword>
<organism evidence="16 17">
    <name type="scientific">Sediminihaliea albiluteola</name>
    <dbReference type="NCBI Taxonomy" id="2758564"/>
    <lineage>
        <taxon>Bacteria</taxon>
        <taxon>Pseudomonadati</taxon>
        <taxon>Pseudomonadota</taxon>
        <taxon>Gammaproteobacteria</taxon>
        <taxon>Cellvibrionales</taxon>
        <taxon>Halieaceae</taxon>
        <taxon>Sediminihaliea</taxon>
    </lineage>
</organism>
<reference evidence="16 17" key="1">
    <citation type="submission" date="2020-07" db="EMBL/GenBank/DDBJ databases">
        <title>Halieaceae bacterium, F7430, whole genome shotgun sequencing project.</title>
        <authorList>
            <person name="Jiang S."/>
            <person name="Liu Z.W."/>
            <person name="Du Z.J."/>
        </authorList>
    </citation>
    <scope>NUCLEOTIDE SEQUENCE [LARGE SCALE GENOMIC DNA]</scope>
    <source>
        <strain evidence="16 17">F7430</strain>
    </source>
</reference>
<keyword evidence="6" id="KW-0408">Iron</keyword>
<dbReference type="PROSITE" id="PS52016">
    <property type="entry name" value="TONB_DEPENDENT_REC_3"/>
    <property type="match status" value="1"/>
</dbReference>
<evidence type="ECO:0000256" key="7">
    <source>
        <dbReference type="ARBA" id="ARBA00023065"/>
    </source>
</evidence>
<keyword evidence="17" id="KW-1185">Reference proteome</keyword>
<keyword evidence="5 11" id="KW-0812">Transmembrane</keyword>
<evidence type="ECO:0000256" key="5">
    <source>
        <dbReference type="ARBA" id="ARBA00022692"/>
    </source>
</evidence>
<proteinExistence type="inferred from homology"/>
<evidence type="ECO:0000256" key="1">
    <source>
        <dbReference type="ARBA" id="ARBA00004571"/>
    </source>
</evidence>
<keyword evidence="10 11" id="KW-0998">Cell outer membrane</keyword>
<evidence type="ECO:0000313" key="17">
    <source>
        <dbReference type="Proteomes" id="UP000539350"/>
    </source>
</evidence>
<feature type="chain" id="PRO_5031144926" evidence="13">
    <location>
        <begin position="29"/>
        <end position="842"/>
    </location>
</feature>
<name>A0A7W2TU82_9GAMM</name>
<sequence>MQKSCFNPRPLAMAISLLAIPAAPMTMAQGHALEEVVVTAQKREESSQETPISITALSTTDLENRGIENSEDLIGQIAGMSGYDAPGQRAAVSLNMRGVSGGAPNNISLDPAVGIYIDGVFVGKQAGSAMDVAELERIEVLRGPQGTLYGRNSTGGAVNFITRKPTGEFGLRATASVGNYDYRQFKVNMDLPSVGQVGEGLGELAVNFGYQTRLRDGLYKNKSPGGDDFDEMDRQAWRFAAQLNVTDNFVVDYAYDNSKLDEVNAMQQVVGLNPLDAAGNVSMLDGLRGTLGAAQGWAQIPAADPRISERWIPSLQQTISGLEQAQARGQGRASSGMADFTPLSKNDSDGHALTLTFDAGDMGALGDVTFRGIAAQRELETFVYGDIENIDSSLDSNGVGAMNSLVHSTLGQIYGAAYELGIPTEFLPIDALWDGIDNLGAYHTNQNTSTEYEQKSLELQMIGTTETVDYVLGYYRFWDEGAFERDAVFAAPLGGVVDESYYSDTYAWATFTQATWTPGWFDNRLALTAGLRYTEEKKRIDYDYGEVVSPFGVTPARAVSRSKDFSNTSGNFTVAFQATDELNTYLRYATGYRSGGFNGEQYDNTYDEETIEQLELGFKSDWWDRRLRINGAIYGYKYDDLQVSQVKTDDGTATTLLTNAGSAERWGGELEILAAPIEDLIVGFSYAYINGDFEKYPDVCGTGEFQDTCINGSKNAHRSSPGNQVGASLDYVFARTNFGDFTGYLQVNWQDAYPENSLWSGNINGEPVIYDKQGMDERTVVNARLSLQDIPAGDGMFKVTLWGKNLLDDDYPTFAINLGALGLITEQYAPPRTYGLELSYEY</sequence>
<keyword evidence="9 11" id="KW-0472">Membrane</keyword>
<keyword evidence="2 11" id="KW-0813">Transport</keyword>
<dbReference type="InterPro" id="IPR000531">
    <property type="entry name" value="Beta-barrel_TonB"/>
</dbReference>
<protein>
    <submittedName>
        <fullName evidence="16">TonB-dependent receptor plug domain-containing protein</fullName>
    </submittedName>
</protein>
<dbReference type="Gene3D" id="2.40.170.20">
    <property type="entry name" value="TonB-dependent receptor, beta-barrel domain"/>
    <property type="match status" value="2"/>
</dbReference>
<evidence type="ECO:0000256" key="3">
    <source>
        <dbReference type="ARBA" id="ARBA00022452"/>
    </source>
</evidence>
<comment type="caution">
    <text evidence="16">The sequence shown here is derived from an EMBL/GenBank/DDBJ whole genome shotgun (WGS) entry which is preliminary data.</text>
</comment>
<evidence type="ECO:0000256" key="9">
    <source>
        <dbReference type="ARBA" id="ARBA00023136"/>
    </source>
</evidence>
<feature type="signal peptide" evidence="13">
    <location>
        <begin position="1"/>
        <end position="28"/>
    </location>
</feature>
<comment type="similarity">
    <text evidence="11 12">Belongs to the TonB-dependent receptor family.</text>
</comment>